<dbReference type="InterPro" id="IPR027795">
    <property type="entry name" value="CASTOR_ACT_dom"/>
</dbReference>
<dbReference type="Pfam" id="PF13840">
    <property type="entry name" value="ACT_7"/>
    <property type="match status" value="1"/>
</dbReference>
<protein>
    <submittedName>
        <fullName evidence="3">030fd3c7-e9c1-47ee-8e06-0688f01c11d6</fullName>
    </submittedName>
</protein>
<dbReference type="SUPFAM" id="SSF55021">
    <property type="entry name" value="ACT-like"/>
    <property type="match status" value="1"/>
</dbReference>
<feature type="region of interest" description="Disordered" evidence="1">
    <location>
        <begin position="247"/>
        <end position="276"/>
    </location>
</feature>
<gene>
    <name evidence="3" type="ORF">TT172_LOCUS4176</name>
</gene>
<dbReference type="Gene3D" id="3.30.2130.10">
    <property type="entry name" value="VC0802-like"/>
    <property type="match status" value="1"/>
</dbReference>
<feature type="domain" description="CASTOR ACT" evidence="2">
    <location>
        <begin position="99"/>
        <end position="157"/>
    </location>
</feature>
<evidence type="ECO:0000313" key="4">
    <source>
        <dbReference type="Proteomes" id="UP000289323"/>
    </source>
</evidence>
<proteinExistence type="predicted"/>
<evidence type="ECO:0000313" key="3">
    <source>
        <dbReference type="EMBL" id="SPQ21757.1"/>
    </source>
</evidence>
<feature type="region of interest" description="Disordered" evidence="1">
    <location>
        <begin position="170"/>
        <end position="214"/>
    </location>
</feature>
<dbReference type="GO" id="GO:0006520">
    <property type="term" value="P:amino acid metabolic process"/>
    <property type="evidence" value="ECO:0007669"/>
    <property type="project" value="UniProtKB-ARBA"/>
</dbReference>
<dbReference type="PANTHER" id="PTHR31131:SF6">
    <property type="entry name" value="CASTOR ACT DOMAIN-CONTAINING PROTEIN"/>
    <property type="match status" value="1"/>
</dbReference>
<dbReference type="InterPro" id="IPR045865">
    <property type="entry name" value="ACT-like_dom_sf"/>
</dbReference>
<name>A0A446BGV9_9PEZI</name>
<dbReference type="Proteomes" id="UP000289323">
    <property type="component" value="Unassembled WGS sequence"/>
</dbReference>
<reference evidence="3 4" key="1">
    <citation type="submission" date="2018-04" db="EMBL/GenBank/DDBJ databases">
        <authorList>
            <person name="Huttner S."/>
            <person name="Dainat J."/>
        </authorList>
    </citation>
    <scope>NUCLEOTIDE SEQUENCE [LARGE SCALE GENOMIC DNA]</scope>
</reference>
<dbReference type="InterPro" id="IPR051719">
    <property type="entry name" value="CASTOR_mTORC1"/>
</dbReference>
<dbReference type="EMBL" id="OUUZ01000008">
    <property type="protein sequence ID" value="SPQ21757.1"/>
    <property type="molecule type" value="Genomic_DNA"/>
</dbReference>
<feature type="compositionally biased region" description="Low complexity" evidence="1">
    <location>
        <begin position="263"/>
        <end position="272"/>
    </location>
</feature>
<dbReference type="AlphaFoldDB" id="A0A446BGV9"/>
<dbReference type="PANTHER" id="PTHR31131">
    <property type="entry name" value="CHROMOSOME 1, WHOLE GENOME SHOTGUN SEQUENCE"/>
    <property type="match status" value="1"/>
</dbReference>
<evidence type="ECO:0000259" key="2">
    <source>
        <dbReference type="Pfam" id="PF13840"/>
    </source>
</evidence>
<organism evidence="3 4">
    <name type="scientific">Thermothielavioides terrestris</name>
    <dbReference type="NCBI Taxonomy" id="2587410"/>
    <lineage>
        <taxon>Eukaryota</taxon>
        <taxon>Fungi</taxon>
        <taxon>Dikarya</taxon>
        <taxon>Ascomycota</taxon>
        <taxon>Pezizomycotina</taxon>
        <taxon>Sordariomycetes</taxon>
        <taxon>Sordariomycetidae</taxon>
        <taxon>Sordariales</taxon>
        <taxon>Chaetomiaceae</taxon>
        <taxon>Thermothielavioides</taxon>
    </lineage>
</organism>
<dbReference type="GO" id="GO:0046394">
    <property type="term" value="P:carboxylic acid biosynthetic process"/>
    <property type="evidence" value="ECO:0007669"/>
    <property type="project" value="UniProtKB-ARBA"/>
</dbReference>
<feature type="compositionally biased region" description="Polar residues" evidence="1">
    <location>
        <begin position="170"/>
        <end position="184"/>
    </location>
</feature>
<evidence type="ECO:0000256" key="1">
    <source>
        <dbReference type="SAM" id="MobiDB-lite"/>
    </source>
</evidence>
<accession>A0A446BGV9</accession>
<sequence>MNAQVSFLEGTLSLIHIPVDLYPNLLQPILQVLLPPSQDTRQSITDGITVDNHKHGFLNISVTPIECSIVCNSAWAKSVFEPAIQRLPKDRAKTVAIAKDTYAALSVSGAGVDAGSRVADLTSPLAMANIPIFFITTYYSDFILVPDKDRQAVITTLLAKGFVFVEDDQSQLVSRDPSPTTTSHPHGFDFDPSHSRAPSQGGEPPSPHPSSVDDLQERTFALLRRRNVTPHIEPDLVLVHCTGIRGAGTQHPHHHPSASSITRSRGPNGSRRGSAKTIAGPAWVDTVDTKLYTGIVAALVAQPRFLSVSLAPDDNPPSLLLDRALLPLFGDTLVGPVDGALVPIFLDLADLPFEATGIVSGVAGRLVRQLRMEDGAELSYLSTARAGAVILSSEHAGVALGILGPLLGEGVD</sequence>